<feature type="region of interest" description="Disordered" evidence="3">
    <location>
        <begin position="463"/>
        <end position="501"/>
    </location>
</feature>
<keyword evidence="1" id="KW-0863">Zinc-finger</keyword>
<dbReference type="PROSITE" id="PS00028">
    <property type="entry name" value="ZINC_FINGER_C2H2_1"/>
    <property type="match status" value="1"/>
</dbReference>
<feature type="binding site" evidence="2">
    <location>
        <position position="56"/>
    </location>
    <ligand>
        <name>Zn(2+)</name>
        <dbReference type="ChEBI" id="CHEBI:29105"/>
    </ligand>
</feature>
<dbReference type="EMBL" id="CH477207">
    <property type="protein sequence ID" value="EAT47816.1"/>
    <property type="molecule type" value="Genomic_DNA"/>
</dbReference>
<feature type="region of interest" description="Disordered" evidence="3">
    <location>
        <begin position="354"/>
        <end position="385"/>
    </location>
</feature>
<dbReference type="GO" id="GO:0005634">
    <property type="term" value="C:nucleus"/>
    <property type="evidence" value="ECO:0007669"/>
    <property type="project" value="InterPro"/>
</dbReference>
<feature type="region of interest" description="Disordered" evidence="3">
    <location>
        <begin position="213"/>
        <end position="251"/>
    </location>
</feature>
<dbReference type="HOGENOM" id="CLU_742302_0_0_1"/>
<feature type="compositionally biased region" description="Basic and acidic residues" evidence="3">
    <location>
        <begin position="174"/>
        <end position="183"/>
    </location>
</feature>
<dbReference type="AlphaFoldDB" id="Q17MD3"/>
<evidence type="ECO:0000256" key="3">
    <source>
        <dbReference type="SAM" id="MobiDB-lite"/>
    </source>
</evidence>
<proteinExistence type="predicted"/>
<dbReference type="InterPro" id="IPR013087">
    <property type="entry name" value="Znf_C2H2_type"/>
</dbReference>
<dbReference type="PaxDb" id="7159-AAEL001086-PA"/>
<feature type="compositionally biased region" description="Acidic residues" evidence="3">
    <location>
        <begin position="224"/>
        <end position="242"/>
    </location>
</feature>
<reference evidence="6" key="2">
    <citation type="journal article" date="2007" name="Science">
        <title>Genome sequence of Aedes aegypti, a major arbovirus vector.</title>
        <authorList>
            <person name="Nene V."/>
            <person name="Wortman J.R."/>
            <person name="Lawson D."/>
            <person name="Haas B."/>
            <person name="Kodira C."/>
            <person name="Tu Z.J."/>
            <person name="Loftus B."/>
            <person name="Xi Z."/>
            <person name="Megy K."/>
            <person name="Grabherr M."/>
            <person name="Ren Q."/>
            <person name="Zdobnov E.M."/>
            <person name="Lobo N.F."/>
            <person name="Campbell K.S."/>
            <person name="Brown S.E."/>
            <person name="Bonaldo M.F."/>
            <person name="Zhu J."/>
            <person name="Sinkins S.P."/>
            <person name="Hogenkamp D.G."/>
            <person name="Amedeo P."/>
            <person name="Arensburger P."/>
            <person name="Atkinson P.W."/>
            <person name="Bidwell S."/>
            <person name="Biedler J."/>
            <person name="Birney E."/>
            <person name="Bruggner R.V."/>
            <person name="Costas J."/>
            <person name="Coy M.R."/>
            <person name="Crabtree J."/>
            <person name="Crawford M."/>
            <person name="Debruyn B."/>
            <person name="Decaprio D."/>
            <person name="Eiglmeier K."/>
            <person name="Eisenstadt E."/>
            <person name="El-Dorry H."/>
            <person name="Gelbart W.M."/>
            <person name="Gomes S.L."/>
            <person name="Hammond M."/>
            <person name="Hannick L.I."/>
            <person name="Hogan J.R."/>
            <person name="Holmes M.H."/>
            <person name="Jaffe D."/>
            <person name="Johnston J.S."/>
            <person name="Kennedy R.C."/>
            <person name="Koo H."/>
            <person name="Kravitz S."/>
            <person name="Kriventseva E.V."/>
            <person name="Kulp D."/>
            <person name="Labutti K."/>
            <person name="Lee E."/>
            <person name="Li S."/>
            <person name="Lovin D.D."/>
            <person name="Mao C."/>
            <person name="Mauceli E."/>
            <person name="Menck C.F."/>
            <person name="Miller J.R."/>
            <person name="Montgomery P."/>
            <person name="Mori A."/>
            <person name="Nascimento A.L."/>
            <person name="Naveira H.F."/>
            <person name="Nusbaum C."/>
            <person name="O'leary S."/>
            <person name="Orvis J."/>
            <person name="Pertea M."/>
            <person name="Quesneville H."/>
            <person name="Reidenbach K.R."/>
            <person name="Rogers Y.H."/>
            <person name="Roth C.W."/>
            <person name="Schneider J.R."/>
            <person name="Schatz M."/>
            <person name="Shumway M."/>
            <person name="Stanke M."/>
            <person name="Stinson E.O."/>
            <person name="Tubio J.M."/>
            <person name="Vanzee J.P."/>
            <person name="Verjovski-Almeida S."/>
            <person name="Werner D."/>
            <person name="White O."/>
            <person name="Wyder S."/>
            <person name="Zeng Q."/>
            <person name="Zhao Q."/>
            <person name="Zhao Y."/>
            <person name="Hill C.A."/>
            <person name="Raikhel A.S."/>
            <person name="Soares M.B."/>
            <person name="Knudson D.L."/>
            <person name="Lee N.H."/>
            <person name="Galagan J."/>
            <person name="Salzberg S.L."/>
            <person name="Paulsen I.T."/>
            <person name="Dimopoulos G."/>
            <person name="Collins F.H."/>
            <person name="Birren B."/>
            <person name="Fraser-Liggett C.M."/>
            <person name="Severson D.W."/>
        </authorList>
    </citation>
    <scope>NUCLEOTIDE SEQUENCE [LARGE SCALE GENOMIC DNA]</scope>
    <source>
        <strain evidence="6">Liverpool</strain>
    </source>
</reference>
<keyword evidence="2" id="KW-0479">Metal-binding</keyword>
<feature type="domain" description="ZAD" evidence="5">
    <location>
        <begin position="9"/>
        <end position="83"/>
    </location>
</feature>
<accession>Q17MD3</accession>
<keyword evidence="2" id="KW-0862">Zinc</keyword>
<evidence type="ECO:0000313" key="7">
    <source>
        <dbReference type="Proteomes" id="UP000682892"/>
    </source>
</evidence>
<protein>
    <submittedName>
        <fullName evidence="6">AAEL001086-PA</fullName>
    </submittedName>
</protein>
<dbReference type="OMA" id="IVYNQCR"/>
<dbReference type="SMART" id="SM00355">
    <property type="entry name" value="ZnF_C2H2"/>
    <property type="match status" value="2"/>
</dbReference>
<feature type="binding site" evidence="2">
    <location>
        <position position="11"/>
    </location>
    <ligand>
        <name>Zn(2+)</name>
        <dbReference type="ChEBI" id="CHEBI:29105"/>
    </ligand>
</feature>
<feature type="compositionally biased region" description="Low complexity" evidence="3">
    <location>
        <begin position="401"/>
        <end position="428"/>
    </location>
</feature>
<gene>
    <name evidence="6" type="ORF">AaeL_AAEL001086</name>
</gene>
<feature type="domain" description="C2H2-type" evidence="4">
    <location>
        <begin position="326"/>
        <end position="353"/>
    </location>
</feature>
<feature type="region of interest" description="Disordered" evidence="3">
    <location>
        <begin position="401"/>
        <end position="436"/>
    </location>
</feature>
<evidence type="ECO:0000256" key="1">
    <source>
        <dbReference type="PROSITE-ProRule" id="PRU00042"/>
    </source>
</evidence>
<evidence type="ECO:0000256" key="2">
    <source>
        <dbReference type="PROSITE-ProRule" id="PRU01263"/>
    </source>
</evidence>
<feature type="region of interest" description="Disordered" evidence="3">
    <location>
        <begin position="129"/>
        <end position="200"/>
    </location>
</feature>
<dbReference type="VEuPathDB" id="VectorBase:AAEL001086"/>
<evidence type="ECO:0000259" key="4">
    <source>
        <dbReference type="PROSITE" id="PS50157"/>
    </source>
</evidence>
<sequence length="501" mass="56145">MEKPDIVYNQCRFCLKVIEELASYSIFSEEPQSNSLYVFVQRMLSLEFTAENSYVCGDCFAVWQMIQDYVQSCVRANHILQISTNLTVRKPWLETEEEGRMLIAVCRRVKKLSHEMEILLRMVQRPPKRIRKRKSTTAFVPDVEPPETGSGNGVKREEEVEIDDSEAFQTDDPIEARRKEKPEVTSPVIEQKDDPPENANESLLDDAVTIIEPRVDQIDLLDSSSEEEDDSDDEEEEEDTEDSLPPGRKKKFDENVLKTVCQLCGATTNDMANHLESHINEPFVRKPAAFKTQTESDSSNSSSSRKRKRKQNQTAAKAPPPQELTLQCEVCGMEFTSMLAAKLHARSHPLYRTTNNSRVYNSGKTKPTPVGENEPAHEIRSPPAEQVPFFISPVSSVSLRRTQITTPSSTTTKKQPSSSSVCQLSTSSGRERFKTSETPVSVETLLVYGGDFPRPKTVIYRGLPPSGPGPIATGAQQEPEKGTPGTDRIHPWLGIGKIKGK</sequence>
<feature type="compositionally biased region" description="Polar residues" evidence="3">
    <location>
        <begin position="354"/>
        <end position="365"/>
    </location>
</feature>
<reference evidence="6" key="1">
    <citation type="submission" date="2005-10" db="EMBL/GenBank/DDBJ databases">
        <authorList>
            <person name="Loftus B.J."/>
            <person name="Nene V.M."/>
            <person name="Hannick L.I."/>
            <person name="Bidwell S."/>
            <person name="Haas B."/>
            <person name="Amedeo P."/>
            <person name="Orvis J."/>
            <person name="Wortman J.R."/>
            <person name="White O.R."/>
            <person name="Salzberg S."/>
            <person name="Shumway M."/>
            <person name="Koo H."/>
            <person name="Zhao Y."/>
            <person name="Holmes M."/>
            <person name="Miller J."/>
            <person name="Schatz M."/>
            <person name="Pop M."/>
            <person name="Pai G."/>
            <person name="Utterback T."/>
            <person name="Rogers Y.-H."/>
            <person name="Kravitz S."/>
            <person name="Fraser C.M."/>
        </authorList>
    </citation>
    <scope>NUCLEOTIDE SEQUENCE</scope>
    <source>
        <strain evidence="6">Liverpool</strain>
    </source>
</reference>
<dbReference type="GO" id="GO:0008270">
    <property type="term" value="F:zinc ion binding"/>
    <property type="evidence" value="ECO:0007669"/>
    <property type="project" value="UniProtKB-UniRule"/>
</dbReference>
<dbReference type="PROSITE" id="PS50157">
    <property type="entry name" value="ZINC_FINGER_C2H2_2"/>
    <property type="match status" value="1"/>
</dbReference>
<dbReference type="SMART" id="SM00868">
    <property type="entry name" value="zf-AD"/>
    <property type="match status" value="1"/>
</dbReference>
<reference evidence="6" key="3">
    <citation type="submission" date="2012-09" db="EMBL/GenBank/DDBJ databases">
        <authorList>
            <consortium name="VectorBase"/>
        </authorList>
    </citation>
    <scope>NUCLEOTIDE SEQUENCE</scope>
    <source>
        <strain evidence="6">Liverpool</strain>
    </source>
</reference>
<evidence type="ECO:0000313" key="6">
    <source>
        <dbReference type="EMBL" id="EAT47816.1"/>
    </source>
</evidence>
<evidence type="ECO:0000259" key="5">
    <source>
        <dbReference type="PROSITE" id="PS51915"/>
    </source>
</evidence>
<feature type="binding site" evidence="2">
    <location>
        <position position="14"/>
    </location>
    <ligand>
        <name>Zn(2+)</name>
        <dbReference type="ChEBI" id="CHEBI:29105"/>
    </ligand>
</feature>
<feature type="region of interest" description="Disordered" evidence="3">
    <location>
        <begin position="290"/>
        <end position="321"/>
    </location>
</feature>
<feature type="binding site" evidence="2">
    <location>
        <position position="59"/>
    </location>
    <ligand>
        <name>Zn(2+)</name>
        <dbReference type="ChEBI" id="CHEBI:29105"/>
    </ligand>
</feature>
<organism evidence="6 7">
    <name type="scientific">Aedes aegypti</name>
    <name type="common">Yellowfever mosquito</name>
    <name type="synonym">Culex aegypti</name>
    <dbReference type="NCBI Taxonomy" id="7159"/>
    <lineage>
        <taxon>Eukaryota</taxon>
        <taxon>Metazoa</taxon>
        <taxon>Ecdysozoa</taxon>
        <taxon>Arthropoda</taxon>
        <taxon>Hexapoda</taxon>
        <taxon>Insecta</taxon>
        <taxon>Pterygota</taxon>
        <taxon>Neoptera</taxon>
        <taxon>Endopterygota</taxon>
        <taxon>Diptera</taxon>
        <taxon>Nematocera</taxon>
        <taxon>Culicoidea</taxon>
        <taxon>Culicidae</taxon>
        <taxon>Culicinae</taxon>
        <taxon>Aedini</taxon>
        <taxon>Aedes</taxon>
        <taxon>Stegomyia</taxon>
    </lineage>
</organism>
<dbReference type="PROSITE" id="PS51915">
    <property type="entry name" value="ZAD"/>
    <property type="match status" value="1"/>
</dbReference>
<dbReference type="InterPro" id="IPR012934">
    <property type="entry name" value="Znf_AD"/>
</dbReference>
<name>Q17MD3_AEDAE</name>
<dbReference type="Pfam" id="PF12874">
    <property type="entry name" value="zf-met"/>
    <property type="match status" value="1"/>
</dbReference>
<dbReference type="Proteomes" id="UP000682892">
    <property type="component" value="Unassembled WGS sequence"/>
</dbReference>